<name>A0A9E8ZIL2_9CYAN</name>
<evidence type="ECO:0008006" key="5">
    <source>
        <dbReference type="Google" id="ProtNLM"/>
    </source>
</evidence>
<evidence type="ECO:0000256" key="2">
    <source>
        <dbReference type="SAM" id="SignalP"/>
    </source>
</evidence>
<evidence type="ECO:0000313" key="4">
    <source>
        <dbReference type="Proteomes" id="UP001163152"/>
    </source>
</evidence>
<feature type="compositionally biased region" description="Polar residues" evidence="1">
    <location>
        <begin position="35"/>
        <end position="48"/>
    </location>
</feature>
<dbReference type="Proteomes" id="UP001163152">
    <property type="component" value="Chromosome"/>
</dbReference>
<feature type="chain" id="PRO_5039239575" description="Porin family protein" evidence="2">
    <location>
        <begin position="33"/>
        <end position="210"/>
    </location>
</feature>
<keyword evidence="4" id="KW-1185">Reference proteome</keyword>
<dbReference type="AlphaFoldDB" id="A0A9E8ZIL2"/>
<reference evidence="3" key="1">
    <citation type="submission" date="2022-12" db="EMBL/GenBank/DDBJ databases">
        <title>Polyphasic identification of a Novel Hot-Spring Cyanobacterium Ocullathermofonsia sinensis gen nov. sp. nov. and Genomic Insights on its Adaptations to the Thermal Habitat.</title>
        <authorList>
            <person name="Daroch M."/>
            <person name="Tang J."/>
            <person name="Jiang Y."/>
        </authorList>
    </citation>
    <scope>NUCLEOTIDE SEQUENCE</scope>
    <source>
        <strain evidence="3">PKUAC-SCTA174</strain>
    </source>
</reference>
<dbReference type="KEGG" id="tsin:OXH18_08105"/>
<proteinExistence type="predicted"/>
<dbReference type="InterPro" id="IPR011250">
    <property type="entry name" value="OMP/PagP_B-barrel"/>
</dbReference>
<gene>
    <name evidence="3" type="ORF">OXH18_08105</name>
</gene>
<sequence>MTCLINRKRYNYLASLLGVATLSVLISTSVQAQTTDPDVSAPSTSASDLQPVAQSLEEPTDTQGVPIAQQIAPGRATRSGPSYIGIGGNIGFGGDTALGEGSFVVFSKVGLTPNFSLRPGVAINDDPTVLIPVTVDFPVDPISETVPFDVAPYVGGGVAISTGSDSLVRPLITGGLDVPLSEQFTANANVNVAFFRDTEVGLILGVGYNF</sequence>
<feature type="signal peptide" evidence="2">
    <location>
        <begin position="1"/>
        <end position="32"/>
    </location>
</feature>
<dbReference type="EMBL" id="CP113797">
    <property type="protein sequence ID" value="WAL61935.1"/>
    <property type="molecule type" value="Genomic_DNA"/>
</dbReference>
<keyword evidence="2" id="KW-0732">Signal</keyword>
<dbReference type="RefSeq" id="WP_268612004.1">
    <property type="nucleotide sequence ID" value="NZ_CP113797.1"/>
</dbReference>
<feature type="region of interest" description="Disordered" evidence="1">
    <location>
        <begin position="35"/>
        <end position="64"/>
    </location>
</feature>
<evidence type="ECO:0000256" key="1">
    <source>
        <dbReference type="SAM" id="MobiDB-lite"/>
    </source>
</evidence>
<organism evidence="3 4">
    <name type="scientific">Thermocoleostomius sinensis A174</name>
    <dbReference type="NCBI Taxonomy" id="2016057"/>
    <lineage>
        <taxon>Bacteria</taxon>
        <taxon>Bacillati</taxon>
        <taxon>Cyanobacteriota</taxon>
        <taxon>Cyanophyceae</taxon>
        <taxon>Oculatellales</taxon>
        <taxon>Oculatellaceae</taxon>
        <taxon>Thermocoleostomius</taxon>
    </lineage>
</organism>
<dbReference type="SUPFAM" id="SSF56925">
    <property type="entry name" value="OMPA-like"/>
    <property type="match status" value="1"/>
</dbReference>
<accession>A0A9E8ZIL2</accession>
<evidence type="ECO:0000313" key="3">
    <source>
        <dbReference type="EMBL" id="WAL61935.1"/>
    </source>
</evidence>
<protein>
    <recommendedName>
        <fullName evidence="5">Porin family protein</fullName>
    </recommendedName>
</protein>